<accession>A0A1B7TG30</accession>
<dbReference type="OrthoDB" id="190846at2759"/>
<organism evidence="3 4">
    <name type="scientific">Hanseniaspora valbyensis NRRL Y-1626</name>
    <dbReference type="NCBI Taxonomy" id="766949"/>
    <lineage>
        <taxon>Eukaryota</taxon>
        <taxon>Fungi</taxon>
        <taxon>Dikarya</taxon>
        <taxon>Ascomycota</taxon>
        <taxon>Saccharomycotina</taxon>
        <taxon>Saccharomycetes</taxon>
        <taxon>Saccharomycodales</taxon>
        <taxon>Saccharomycodaceae</taxon>
        <taxon>Hanseniaspora</taxon>
    </lineage>
</organism>
<dbReference type="InterPro" id="IPR029058">
    <property type="entry name" value="AB_hydrolase_fold"/>
</dbReference>
<evidence type="ECO:0000313" key="3">
    <source>
        <dbReference type="EMBL" id="OBA27696.1"/>
    </source>
</evidence>
<feature type="compositionally biased region" description="Low complexity" evidence="1">
    <location>
        <begin position="16"/>
        <end position="37"/>
    </location>
</feature>
<sequence length="661" mass="75234">MPKHRKLNKHNKQDSKTQTNKSSNTKSLTTNNESKSSGELAAEQLSNKKYHEKRRIYFGFGAILGLAIALIMGHIATNSDTDFNFPDIDSFSTLDFFESWTPNLAKIIPKSLLEDEMFGFSSKNRKKNKVNLSEDFVIGKYLKKMDNSITAKYPVIMVPGVITTALESWYISDNEEEQKTSACNSESYYRKRLWGSIFMLKTMIFDKKCWLKALKLDESTGLDPQGFKLRAVGGFEATDFFIPGYWIWNKILNNLGVLGYDSNNMLTAAYDWRLAYLDLEVRDKYFSKLKAQIEIWYKTHNEEKVVIFGHSMGVQIIYYFLKWVESEGPLYGNGGENWCNTYIDSIVDISGSALGAPKAVPALISGEMKDTVQLNEAALYGLEAFLNKKERVDLLRHWFGIPAMLPKGGSLIWGNKTHAWDDPGCSTANLSDSFPYRNYGNCSYGDFIRFSDTNETYDVDASFDFINSDAPEWYVNRTNYQYSYGVADSPEKLEENNHDHKYWSNPLEFQLPKAPDMKIYCFYGVGNPTERSYVYKHSNLTTDPPFVVDYEFGGQGGSRSVFLTDGDGTLPLLTHTMCHKWAEGVSAYNPAGVQVKIVELKHEPKKYDMRGGAKSAEHVDILGSAELNEYLLKIASGKGEEIEERILTDLNIWVKEMNWPF</sequence>
<dbReference type="AlphaFoldDB" id="A0A1B7TG30"/>
<dbReference type="InterPro" id="IPR003386">
    <property type="entry name" value="LACT/PDAT_acylTrfase"/>
</dbReference>
<dbReference type="GO" id="GO:0008374">
    <property type="term" value="F:O-acyltransferase activity"/>
    <property type="evidence" value="ECO:0007669"/>
    <property type="project" value="InterPro"/>
</dbReference>
<feature type="transmembrane region" description="Helical" evidence="2">
    <location>
        <begin position="56"/>
        <end position="76"/>
    </location>
</feature>
<evidence type="ECO:0000256" key="2">
    <source>
        <dbReference type="SAM" id="Phobius"/>
    </source>
</evidence>
<evidence type="ECO:0000313" key="4">
    <source>
        <dbReference type="Proteomes" id="UP000092321"/>
    </source>
</evidence>
<comment type="caution">
    <text evidence="3">The sequence shown here is derived from an EMBL/GenBank/DDBJ whole genome shotgun (WGS) entry which is preliminary data.</text>
</comment>
<reference evidence="4" key="1">
    <citation type="journal article" date="2016" name="Proc. Natl. Acad. Sci. U.S.A.">
        <title>Comparative genomics of biotechnologically important yeasts.</title>
        <authorList>
            <person name="Riley R."/>
            <person name="Haridas S."/>
            <person name="Wolfe K.H."/>
            <person name="Lopes M.R."/>
            <person name="Hittinger C.T."/>
            <person name="Goeker M."/>
            <person name="Salamov A.A."/>
            <person name="Wisecaver J.H."/>
            <person name="Long T.M."/>
            <person name="Calvey C.H."/>
            <person name="Aerts A.L."/>
            <person name="Barry K.W."/>
            <person name="Choi C."/>
            <person name="Clum A."/>
            <person name="Coughlan A.Y."/>
            <person name="Deshpande S."/>
            <person name="Douglass A.P."/>
            <person name="Hanson S.J."/>
            <person name="Klenk H.-P."/>
            <person name="LaButti K.M."/>
            <person name="Lapidus A."/>
            <person name="Lindquist E.A."/>
            <person name="Lipzen A.M."/>
            <person name="Meier-Kolthoff J.P."/>
            <person name="Ohm R.A."/>
            <person name="Otillar R.P."/>
            <person name="Pangilinan J.L."/>
            <person name="Peng Y."/>
            <person name="Rokas A."/>
            <person name="Rosa C.A."/>
            <person name="Scheuner C."/>
            <person name="Sibirny A.A."/>
            <person name="Slot J.C."/>
            <person name="Stielow J.B."/>
            <person name="Sun H."/>
            <person name="Kurtzman C.P."/>
            <person name="Blackwell M."/>
            <person name="Grigoriev I.V."/>
            <person name="Jeffries T.W."/>
        </authorList>
    </citation>
    <scope>NUCLEOTIDE SEQUENCE [LARGE SCALE GENOMIC DNA]</scope>
    <source>
        <strain evidence="4">NRRL Y-1626</strain>
    </source>
</reference>
<dbReference type="EMBL" id="LXPE01000007">
    <property type="protein sequence ID" value="OBA27696.1"/>
    <property type="molecule type" value="Genomic_DNA"/>
</dbReference>
<dbReference type="PANTHER" id="PTHR11440">
    <property type="entry name" value="LECITHIN-CHOLESTEROL ACYLTRANSFERASE-RELATED"/>
    <property type="match status" value="1"/>
</dbReference>
<keyword evidence="4" id="KW-1185">Reference proteome</keyword>
<name>A0A1B7TG30_9ASCO</name>
<keyword evidence="2" id="KW-0472">Membrane</keyword>
<dbReference type="Pfam" id="PF02450">
    <property type="entry name" value="LCAT"/>
    <property type="match status" value="1"/>
</dbReference>
<keyword evidence="2" id="KW-1133">Transmembrane helix</keyword>
<feature type="compositionally biased region" description="Basic residues" evidence="1">
    <location>
        <begin position="1"/>
        <end position="10"/>
    </location>
</feature>
<dbReference type="Gene3D" id="3.40.50.1820">
    <property type="entry name" value="alpha/beta hydrolase"/>
    <property type="match status" value="1"/>
</dbReference>
<keyword evidence="2" id="KW-0812">Transmembrane</keyword>
<evidence type="ECO:0000256" key="1">
    <source>
        <dbReference type="SAM" id="MobiDB-lite"/>
    </source>
</evidence>
<dbReference type="Proteomes" id="UP000092321">
    <property type="component" value="Unassembled WGS sequence"/>
</dbReference>
<feature type="region of interest" description="Disordered" evidence="1">
    <location>
        <begin position="1"/>
        <end position="40"/>
    </location>
</feature>
<gene>
    <name evidence="3" type="ORF">HANVADRAFT_52133</name>
</gene>
<dbReference type="SUPFAM" id="SSF53474">
    <property type="entry name" value="alpha/beta-Hydrolases"/>
    <property type="match status" value="1"/>
</dbReference>
<proteinExistence type="predicted"/>
<protein>
    <submittedName>
        <fullName evidence="3">LACT-domain-containing protein</fullName>
    </submittedName>
</protein>
<dbReference type="GO" id="GO:0006629">
    <property type="term" value="P:lipid metabolic process"/>
    <property type="evidence" value="ECO:0007669"/>
    <property type="project" value="InterPro"/>
</dbReference>